<dbReference type="PANTHER" id="PTHR43764">
    <property type="entry name" value="MOLYBDENUM COFACTOR BIOSYNTHESIS"/>
    <property type="match status" value="1"/>
</dbReference>
<evidence type="ECO:0000256" key="6">
    <source>
        <dbReference type="ARBA" id="ARBA00058212"/>
    </source>
</evidence>
<sequence length="268" mass="27147">MGSALTLSAHDAIEFTADSRIHILESAAAYDIPAAALVSTAGRLPRLAVGTILTPPTGSPALQIIGVASRPGCGDIPASRMLCAKALTPGRLPAGETVFSAQKTGLALAWITLSDKGSQGLRADAAGPAIAAACAESLTLCLTQGHILPDEPGELKALLVDLALTQGFDLVVTTGGTGLSPRDSTPEATQAVIEKRLPGFETAMLLASLAKTKHAMLSRAVAGTLGQAIIVNVPGSPKAVHETLAAILPAIPHGLDKLRGDPADCAQL</sequence>
<dbReference type="RefSeq" id="WP_160962754.1">
    <property type="nucleotide sequence ID" value="NZ_WVUD01000036.1"/>
</dbReference>
<dbReference type="Gene3D" id="3.40.980.10">
    <property type="entry name" value="MoaB/Mog-like domain"/>
    <property type="match status" value="1"/>
</dbReference>
<proteinExistence type="predicted"/>
<comment type="pathway">
    <text evidence="1">Cofactor biosynthesis; molybdopterin biosynthesis.</text>
</comment>
<dbReference type="NCBIfam" id="TIGR00177">
    <property type="entry name" value="molyb_syn"/>
    <property type="match status" value="1"/>
</dbReference>
<dbReference type="CDD" id="cd00886">
    <property type="entry name" value="MogA_MoaB"/>
    <property type="match status" value="1"/>
</dbReference>
<dbReference type="GO" id="GO:0006777">
    <property type="term" value="P:Mo-molybdopterin cofactor biosynthetic process"/>
    <property type="evidence" value="ECO:0007669"/>
    <property type="project" value="UniProtKB-KW"/>
</dbReference>
<evidence type="ECO:0000256" key="4">
    <source>
        <dbReference type="ARBA" id="ARBA00023150"/>
    </source>
</evidence>
<dbReference type="SUPFAM" id="SSF53218">
    <property type="entry name" value="Molybdenum cofactor biosynthesis proteins"/>
    <property type="match status" value="1"/>
</dbReference>
<dbReference type="InterPro" id="IPR008284">
    <property type="entry name" value="MoCF_biosynth_CS"/>
</dbReference>
<keyword evidence="4" id="KW-0501">Molybdenum cofactor biosynthesis</keyword>
<evidence type="ECO:0000256" key="2">
    <source>
        <dbReference type="ARBA" id="ARBA00012509"/>
    </source>
</evidence>
<evidence type="ECO:0000256" key="3">
    <source>
        <dbReference type="ARBA" id="ARBA00013491"/>
    </source>
</evidence>
<dbReference type="OrthoDB" id="9784492at2"/>
<dbReference type="PROSITE" id="PS01078">
    <property type="entry name" value="MOCF_BIOSYNTHESIS_1"/>
    <property type="match status" value="1"/>
</dbReference>
<accession>A0A7C9INA5</accession>
<comment type="catalytic activity">
    <reaction evidence="5">
        <text>molybdopterin + ATP + H(+) = adenylyl-molybdopterin + diphosphate</text>
        <dbReference type="Rhea" id="RHEA:31331"/>
        <dbReference type="ChEBI" id="CHEBI:15378"/>
        <dbReference type="ChEBI" id="CHEBI:30616"/>
        <dbReference type="ChEBI" id="CHEBI:33019"/>
        <dbReference type="ChEBI" id="CHEBI:58698"/>
        <dbReference type="ChEBI" id="CHEBI:62727"/>
        <dbReference type="EC" id="2.7.7.75"/>
    </reaction>
</comment>
<comment type="caution">
    <text evidence="8">The sequence shown here is derived from an EMBL/GenBank/DDBJ whole genome shotgun (WGS) entry which is preliminary data.</text>
</comment>
<comment type="function">
    <text evidence="6">Catalyzes the adenylation of molybdopterin as part of the biosynthesis of the molybdenum-cofactor.</text>
</comment>
<protein>
    <recommendedName>
        <fullName evidence="3">Molybdopterin adenylyltransferase</fullName>
        <ecNumber evidence="2">2.7.7.75</ecNumber>
    </recommendedName>
</protein>
<gene>
    <name evidence="8" type="ORF">GTA51_15800</name>
</gene>
<evidence type="ECO:0000256" key="5">
    <source>
        <dbReference type="ARBA" id="ARBA00051131"/>
    </source>
</evidence>
<dbReference type="UniPathway" id="UPA00344"/>
<evidence type="ECO:0000313" key="8">
    <source>
        <dbReference type="EMBL" id="MYL84584.1"/>
    </source>
</evidence>
<dbReference type="EMBL" id="WVUD01000036">
    <property type="protein sequence ID" value="MYL84584.1"/>
    <property type="molecule type" value="Genomic_DNA"/>
</dbReference>
<evidence type="ECO:0000256" key="1">
    <source>
        <dbReference type="ARBA" id="ARBA00005046"/>
    </source>
</evidence>
<dbReference type="InterPro" id="IPR001453">
    <property type="entry name" value="MoaB/Mog_dom"/>
</dbReference>
<evidence type="ECO:0000313" key="9">
    <source>
        <dbReference type="Proteomes" id="UP000482487"/>
    </source>
</evidence>
<name>A0A7C9INA5_9BACT</name>
<dbReference type="Pfam" id="PF00994">
    <property type="entry name" value="MoCF_biosynth"/>
    <property type="match status" value="1"/>
</dbReference>
<feature type="domain" description="MoaB/Mog" evidence="7">
    <location>
        <begin position="109"/>
        <end position="254"/>
    </location>
</feature>
<dbReference type="InterPro" id="IPR036425">
    <property type="entry name" value="MoaB/Mog-like_dom_sf"/>
</dbReference>
<dbReference type="EC" id="2.7.7.75" evidence="2"/>
<dbReference type="InterPro" id="IPR051920">
    <property type="entry name" value="MPT_Adenylyltrnsfr/MoaC-Rel"/>
</dbReference>
<organism evidence="8 9">
    <name type="scientific">Solidesulfovibrio aerotolerans</name>
    <dbReference type="NCBI Taxonomy" id="295255"/>
    <lineage>
        <taxon>Bacteria</taxon>
        <taxon>Pseudomonadati</taxon>
        <taxon>Thermodesulfobacteriota</taxon>
        <taxon>Desulfovibrionia</taxon>
        <taxon>Desulfovibrionales</taxon>
        <taxon>Desulfovibrionaceae</taxon>
        <taxon>Solidesulfovibrio</taxon>
    </lineage>
</organism>
<dbReference type="GO" id="GO:0061598">
    <property type="term" value="F:molybdopterin adenylyltransferase activity"/>
    <property type="evidence" value="ECO:0007669"/>
    <property type="project" value="UniProtKB-EC"/>
</dbReference>
<dbReference type="SMART" id="SM00852">
    <property type="entry name" value="MoCF_biosynth"/>
    <property type="match status" value="1"/>
</dbReference>
<reference evidence="8 9" key="1">
    <citation type="submission" date="2020-01" db="EMBL/GenBank/DDBJ databases">
        <title>Genome sequence of Desulfovibrio aerotolerans DSM 16695(T).</title>
        <authorList>
            <person name="Karnachuk O."/>
            <person name="Avakyan M."/>
            <person name="Mardanov A."/>
            <person name="Kadnikov V."/>
            <person name="Ravin N."/>
        </authorList>
    </citation>
    <scope>NUCLEOTIDE SEQUENCE [LARGE SCALE GENOMIC DNA]</scope>
    <source>
        <strain evidence="8 9">DSM 16695</strain>
    </source>
</reference>
<keyword evidence="9" id="KW-1185">Reference proteome</keyword>
<evidence type="ECO:0000259" key="7">
    <source>
        <dbReference type="SMART" id="SM00852"/>
    </source>
</evidence>
<dbReference type="AlphaFoldDB" id="A0A7C9INA5"/>
<dbReference type="PANTHER" id="PTHR43764:SF1">
    <property type="entry name" value="MOLYBDOPTERIN MOLYBDOTRANSFERASE"/>
    <property type="match status" value="1"/>
</dbReference>
<dbReference type="Proteomes" id="UP000482487">
    <property type="component" value="Unassembled WGS sequence"/>
</dbReference>